<evidence type="ECO:0000313" key="3">
    <source>
        <dbReference type="Proteomes" id="UP000193648"/>
    </source>
</evidence>
<dbReference type="Proteomes" id="UP000193648">
    <property type="component" value="Unassembled WGS sequence"/>
</dbReference>
<dbReference type="GeneID" id="33570238"/>
<feature type="chain" id="PRO_5012779291" evidence="1">
    <location>
        <begin position="18"/>
        <end position="129"/>
    </location>
</feature>
<dbReference type="EMBL" id="MCFF01000002">
    <property type="protein sequence ID" value="ORZ28400.1"/>
    <property type="molecule type" value="Genomic_DNA"/>
</dbReference>
<organism evidence="2 3">
    <name type="scientific">Lobosporangium transversale</name>
    <dbReference type="NCBI Taxonomy" id="64571"/>
    <lineage>
        <taxon>Eukaryota</taxon>
        <taxon>Fungi</taxon>
        <taxon>Fungi incertae sedis</taxon>
        <taxon>Mucoromycota</taxon>
        <taxon>Mortierellomycotina</taxon>
        <taxon>Mortierellomycetes</taxon>
        <taxon>Mortierellales</taxon>
        <taxon>Mortierellaceae</taxon>
        <taxon>Lobosporangium</taxon>
    </lineage>
</organism>
<accession>A0A1Y2H1H0</accession>
<name>A0A1Y2H1H0_9FUNG</name>
<feature type="signal peptide" evidence="1">
    <location>
        <begin position="1"/>
        <end position="17"/>
    </location>
</feature>
<sequence>MMIAALMVFEVSAAVEAETATAAPTPLGSEAMTTCANYGADPVVQVVGDVGETTKWRYPHDYYKCCWPHHHHHHHHKWCWPYYKFSLSHGCRCSDSSKKSSAKPGFSNYHRHIFQSGEPASTSSYKQHQ</sequence>
<reference evidence="2 3" key="1">
    <citation type="submission" date="2016-07" db="EMBL/GenBank/DDBJ databases">
        <title>Pervasive Adenine N6-methylation of Active Genes in Fungi.</title>
        <authorList>
            <consortium name="DOE Joint Genome Institute"/>
            <person name="Mondo S.J."/>
            <person name="Dannebaum R.O."/>
            <person name="Kuo R.C."/>
            <person name="Labutti K."/>
            <person name="Haridas S."/>
            <person name="Kuo A."/>
            <person name="Salamov A."/>
            <person name="Ahrendt S.R."/>
            <person name="Lipzen A."/>
            <person name="Sullivan W."/>
            <person name="Andreopoulos W.B."/>
            <person name="Clum A."/>
            <person name="Lindquist E."/>
            <person name="Daum C."/>
            <person name="Ramamoorthy G.K."/>
            <person name="Gryganskyi A."/>
            <person name="Culley D."/>
            <person name="Magnuson J.K."/>
            <person name="James T.Y."/>
            <person name="O'Malley M.A."/>
            <person name="Stajich J.E."/>
            <person name="Spatafora J.W."/>
            <person name="Visel A."/>
            <person name="Grigoriev I.V."/>
        </authorList>
    </citation>
    <scope>NUCLEOTIDE SEQUENCE [LARGE SCALE GENOMIC DNA]</scope>
    <source>
        <strain evidence="2 3">NRRL 3116</strain>
    </source>
</reference>
<dbReference type="AlphaFoldDB" id="A0A1Y2H1H0"/>
<comment type="caution">
    <text evidence="2">The sequence shown here is derived from an EMBL/GenBank/DDBJ whole genome shotgun (WGS) entry which is preliminary data.</text>
</comment>
<protein>
    <submittedName>
        <fullName evidence="2">Uncharacterized protein</fullName>
    </submittedName>
</protein>
<evidence type="ECO:0000256" key="1">
    <source>
        <dbReference type="SAM" id="SignalP"/>
    </source>
</evidence>
<dbReference type="InParanoid" id="A0A1Y2H1H0"/>
<gene>
    <name evidence="2" type="ORF">BCR41DRAFT_391876</name>
</gene>
<evidence type="ECO:0000313" key="2">
    <source>
        <dbReference type="EMBL" id="ORZ28400.1"/>
    </source>
</evidence>
<proteinExistence type="predicted"/>
<keyword evidence="1" id="KW-0732">Signal</keyword>
<keyword evidence="3" id="KW-1185">Reference proteome</keyword>
<dbReference type="RefSeq" id="XP_021886085.1">
    <property type="nucleotide sequence ID" value="XM_022028395.1"/>
</dbReference>